<evidence type="ECO:0000256" key="4">
    <source>
        <dbReference type="SAM" id="SignalP"/>
    </source>
</evidence>
<dbReference type="Proteomes" id="UP000504607">
    <property type="component" value="Chromosome 11"/>
</dbReference>
<keyword evidence="2" id="KW-0964">Secreted</keyword>
<proteinExistence type="inferred from homology"/>
<feature type="chain" id="PRO_5027113081" evidence="4">
    <location>
        <begin position="38"/>
        <end position="102"/>
    </location>
</feature>
<dbReference type="InterPro" id="IPR016140">
    <property type="entry name" value="Bifunc_inhib/LTP/seed_store"/>
</dbReference>
<keyword evidence="6" id="KW-1185">Reference proteome</keyword>
<dbReference type="InterPro" id="IPR036312">
    <property type="entry name" value="Bifun_inhib/LTP/seed_sf"/>
</dbReference>
<evidence type="ECO:0000256" key="2">
    <source>
        <dbReference type="ARBA" id="ARBA00022525"/>
    </source>
</evidence>
<evidence type="ECO:0000259" key="5">
    <source>
        <dbReference type="SMART" id="SM00499"/>
    </source>
</evidence>
<dbReference type="SUPFAM" id="SSF47699">
    <property type="entry name" value="Bifunctional inhibitor/lipid-transfer protein/seed storage 2S albumin"/>
    <property type="match status" value="1"/>
</dbReference>
<keyword evidence="4" id="KW-0732">Signal</keyword>
<dbReference type="PANTHER" id="PTHR35501:SF3">
    <property type="entry name" value="PROTEIN YY1"/>
    <property type="match status" value="1"/>
</dbReference>
<dbReference type="GO" id="GO:0005576">
    <property type="term" value="C:extracellular region"/>
    <property type="evidence" value="ECO:0007669"/>
    <property type="project" value="UniProtKB-SubCell"/>
</dbReference>
<evidence type="ECO:0000256" key="1">
    <source>
        <dbReference type="ARBA" id="ARBA00004613"/>
    </source>
</evidence>
<dbReference type="FunCoup" id="A0A6I9RYA1">
    <property type="interactions" value="129"/>
</dbReference>
<organism evidence="6 7">
    <name type="scientific">Elaeis guineensis var. tenera</name>
    <name type="common">Oil palm</name>
    <dbReference type="NCBI Taxonomy" id="51953"/>
    <lineage>
        <taxon>Eukaryota</taxon>
        <taxon>Viridiplantae</taxon>
        <taxon>Streptophyta</taxon>
        <taxon>Embryophyta</taxon>
        <taxon>Tracheophyta</taxon>
        <taxon>Spermatophyta</taxon>
        <taxon>Magnoliopsida</taxon>
        <taxon>Liliopsida</taxon>
        <taxon>Arecaceae</taxon>
        <taxon>Arecoideae</taxon>
        <taxon>Cocoseae</taxon>
        <taxon>Elaeidinae</taxon>
        <taxon>Elaeis</taxon>
    </lineage>
</organism>
<dbReference type="Gene3D" id="1.10.110.10">
    <property type="entry name" value="Plant lipid-transfer and hydrophobic proteins"/>
    <property type="match status" value="1"/>
</dbReference>
<feature type="domain" description="Bifunctional inhibitor/plant lipid transfer protein/seed storage helical" evidence="5">
    <location>
        <begin position="40"/>
        <end position="100"/>
    </location>
</feature>
<dbReference type="Pfam" id="PF14368">
    <property type="entry name" value="LTP_2"/>
    <property type="match status" value="1"/>
</dbReference>
<feature type="signal peptide" evidence="4">
    <location>
        <begin position="1"/>
        <end position="37"/>
    </location>
</feature>
<gene>
    <name evidence="7" type="primary">LOC105054131</name>
</gene>
<dbReference type="InParanoid" id="A0A6I9RYA1"/>
<evidence type="ECO:0000313" key="7">
    <source>
        <dbReference type="RefSeq" id="XP_010933873.3"/>
    </source>
</evidence>
<dbReference type="RefSeq" id="XP_010933873.3">
    <property type="nucleotide sequence ID" value="XM_010935571.3"/>
</dbReference>
<dbReference type="SMART" id="SM00499">
    <property type="entry name" value="AAI"/>
    <property type="match status" value="1"/>
</dbReference>
<name>A0A6I9RYA1_ELAGV</name>
<reference evidence="7" key="1">
    <citation type="submission" date="2025-08" db="UniProtKB">
        <authorList>
            <consortium name="RefSeq"/>
        </authorList>
    </citation>
    <scope>IDENTIFICATION</scope>
</reference>
<evidence type="ECO:0000313" key="6">
    <source>
        <dbReference type="Proteomes" id="UP000504607"/>
    </source>
</evidence>
<comment type="similarity">
    <text evidence="3">Belongs to the A9/FIL1 family.</text>
</comment>
<dbReference type="AlphaFoldDB" id="A0A6I9RYA1"/>
<sequence>MAAAKSFISLPSMSLSARATFMLLLMAMTAQSPVAQPQNCSAALGRLTTCAPFVIPGTGQGPPSDQCCAALQGVDHTCLCNTINIISRLPSSCKLPPVTCNA</sequence>
<protein>
    <submittedName>
        <fullName evidence="7">Protein LIM1</fullName>
    </submittedName>
</protein>
<evidence type="ECO:0000256" key="3">
    <source>
        <dbReference type="ARBA" id="ARBA00038300"/>
    </source>
</evidence>
<accession>A0A6I9RYA1</accession>
<comment type="subcellular location">
    <subcellularLocation>
        <location evidence="1">Secreted</location>
    </subcellularLocation>
</comment>
<dbReference type="OrthoDB" id="1873458at2759"/>
<dbReference type="PANTHER" id="PTHR35501">
    <property type="entry name" value="PROTEIN YY1"/>
    <property type="match status" value="1"/>
</dbReference>